<evidence type="ECO:0000313" key="4">
    <source>
        <dbReference type="Proteomes" id="UP000594688"/>
    </source>
</evidence>
<proteinExistence type="predicted"/>
<name>A0A7T0BWT9_9BACT</name>
<organism evidence="3 4">
    <name type="scientific">Candidatus Nitronauta litoralis</name>
    <dbReference type="NCBI Taxonomy" id="2705533"/>
    <lineage>
        <taxon>Bacteria</taxon>
        <taxon>Pseudomonadati</taxon>
        <taxon>Nitrospinota/Tectimicrobiota group</taxon>
        <taxon>Nitrospinota</taxon>
        <taxon>Nitrospinia</taxon>
        <taxon>Nitrospinales</taxon>
        <taxon>Nitrospinaceae</taxon>
        <taxon>Candidatus Nitronauta</taxon>
    </lineage>
</organism>
<gene>
    <name evidence="3" type="ORF">G3M70_11095</name>
</gene>
<dbReference type="AlphaFoldDB" id="A0A7T0BWT9"/>
<dbReference type="EMBL" id="CP048685">
    <property type="protein sequence ID" value="QPJ62384.1"/>
    <property type="molecule type" value="Genomic_DNA"/>
</dbReference>
<dbReference type="Pfam" id="PF13280">
    <property type="entry name" value="WYL"/>
    <property type="match status" value="1"/>
</dbReference>
<dbReference type="Pfam" id="PF25583">
    <property type="entry name" value="WCX"/>
    <property type="match status" value="1"/>
</dbReference>
<protein>
    <submittedName>
        <fullName evidence="3">WYL domain-containing protein</fullName>
    </submittedName>
</protein>
<reference evidence="3 4" key="1">
    <citation type="submission" date="2020-02" db="EMBL/GenBank/DDBJ databases">
        <title>Genomic and physiological characterization of two novel Nitrospinaceae genera.</title>
        <authorList>
            <person name="Mueller A.J."/>
            <person name="Jung M.-Y."/>
            <person name="Strachan C.R."/>
            <person name="Herbold C.W."/>
            <person name="Kirkegaard R.H."/>
            <person name="Daims H."/>
        </authorList>
    </citation>
    <scope>NUCLEOTIDE SEQUENCE [LARGE SCALE GENOMIC DNA]</scope>
    <source>
        <strain evidence="3">EB</strain>
    </source>
</reference>
<feature type="domain" description="WCX" evidence="2">
    <location>
        <begin position="246"/>
        <end position="319"/>
    </location>
</feature>
<dbReference type="InterPro" id="IPR051534">
    <property type="entry name" value="CBASS_pafABC_assoc_protein"/>
</dbReference>
<evidence type="ECO:0000259" key="1">
    <source>
        <dbReference type="Pfam" id="PF13280"/>
    </source>
</evidence>
<dbReference type="Proteomes" id="UP000594688">
    <property type="component" value="Chromosome"/>
</dbReference>
<evidence type="ECO:0000313" key="3">
    <source>
        <dbReference type="EMBL" id="QPJ62384.1"/>
    </source>
</evidence>
<feature type="domain" description="WYL" evidence="1">
    <location>
        <begin position="149"/>
        <end position="213"/>
    </location>
</feature>
<dbReference type="PANTHER" id="PTHR34580:SF1">
    <property type="entry name" value="PROTEIN PAFC"/>
    <property type="match status" value="1"/>
</dbReference>
<dbReference type="KEGG" id="nli:G3M70_11095"/>
<dbReference type="InterPro" id="IPR026881">
    <property type="entry name" value="WYL_dom"/>
</dbReference>
<accession>A0A7T0BWT9</accession>
<dbReference type="InterPro" id="IPR057727">
    <property type="entry name" value="WCX_dom"/>
</dbReference>
<dbReference type="PROSITE" id="PS52050">
    <property type="entry name" value="WYL"/>
    <property type="match status" value="1"/>
</dbReference>
<dbReference type="PANTHER" id="PTHR34580">
    <property type="match status" value="1"/>
</dbReference>
<evidence type="ECO:0000259" key="2">
    <source>
        <dbReference type="Pfam" id="PF25583"/>
    </source>
</evidence>
<sequence length="329" mass="37962">MLTPRQKMAQVVYLLLTDPGGFSYSFLKDNLEVNDRALRVFIQELKNIPELHDSQNQTRVQVTGRGPDRRVFLKPLDIEDTDTIGHVLSLQFAHTMLRFLKGTQLENYLTKMSASFLQGPDKQLFVNLDKKIFSINEWPKDYSNKSEIIKDCLHSLLYRKSLKVQYKSPGSKQGKAHELNIYTLLQYRNGLYLIAKSDKGPKVMVFAAERIIQTQKTRKEFRYPPKYSPEDYVDGAFGLIKWEEESHKVVINFDSDLETAITARKWHKSQSIKKLKDGTIQLSMTVSALEQVVPWVLSFGSLAKVLKPKSLKEQVVTEIGVLFNQYKKR</sequence>